<proteinExistence type="predicted"/>
<name>A0ABM7VEU2_9BACT</name>
<dbReference type="RefSeq" id="WP_338396820.1">
    <property type="nucleotide sequence ID" value="NZ_AP025292.1"/>
</dbReference>
<protein>
    <recommendedName>
        <fullName evidence="3">PsbP C-terminal domain-containing protein</fullName>
    </recommendedName>
</protein>
<keyword evidence="2" id="KW-1185">Reference proteome</keyword>
<dbReference type="EMBL" id="AP025292">
    <property type="protein sequence ID" value="BDC99475.1"/>
    <property type="molecule type" value="Genomic_DNA"/>
</dbReference>
<evidence type="ECO:0008006" key="3">
    <source>
        <dbReference type="Google" id="ProtNLM"/>
    </source>
</evidence>
<reference evidence="1 2" key="1">
    <citation type="submission" date="2021-12" db="EMBL/GenBank/DDBJ databases">
        <title>Genome sequencing of bacteria with rrn-lacking chromosome and rrn-plasmid.</title>
        <authorList>
            <person name="Anda M."/>
            <person name="Iwasaki W."/>
        </authorList>
    </citation>
    <scope>NUCLEOTIDE SEQUENCE [LARGE SCALE GENOMIC DNA]</scope>
    <source>
        <strain evidence="1 2">NBRC 101262</strain>
    </source>
</reference>
<gene>
    <name evidence="1" type="ORF">PEPS_17560</name>
</gene>
<accession>A0ABM7VEU2</accession>
<evidence type="ECO:0000313" key="1">
    <source>
        <dbReference type="EMBL" id="BDC99475.1"/>
    </source>
</evidence>
<evidence type="ECO:0000313" key="2">
    <source>
        <dbReference type="Proteomes" id="UP001354989"/>
    </source>
</evidence>
<sequence length="174" mass="20272">MKYKLFAIIVLGLTISCSTTKTSVIVADSYDKSTNITTLSLLPYGSIEIPGQWTKTRYNEVSRQHFFVDKDSTSIAITKNPQEKYPFYHDSISDKEFAMKFFEWEKDFYEKHGYEIQESSKSNNFVIWTASGNNANTIFLYGAKNKYAYNFSVFSDNWAEEERVNFLKNIFEIN</sequence>
<organism evidence="1 2">
    <name type="scientific">Persicobacter psychrovividus</name>
    <dbReference type="NCBI Taxonomy" id="387638"/>
    <lineage>
        <taxon>Bacteria</taxon>
        <taxon>Pseudomonadati</taxon>
        <taxon>Bacteroidota</taxon>
        <taxon>Cytophagia</taxon>
        <taxon>Cytophagales</taxon>
        <taxon>Persicobacteraceae</taxon>
        <taxon>Persicobacter</taxon>
    </lineage>
</organism>
<dbReference type="Proteomes" id="UP001354989">
    <property type="component" value="Chromosome"/>
</dbReference>